<evidence type="ECO:0000313" key="2">
    <source>
        <dbReference type="Proteomes" id="UP000292958"/>
    </source>
</evidence>
<organism evidence="1 2">
    <name type="scientific">Edaphobacter modestus</name>
    <dbReference type="NCBI Taxonomy" id="388466"/>
    <lineage>
        <taxon>Bacteria</taxon>
        <taxon>Pseudomonadati</taxon>
        <taxon>Acidobacteriota</taxon>
        <taxon>Terriglobia</taxon>
        <taxon>Terriglobales</taxon>
        <taxon>Acidobacteriaceae</taxon>
        <taxon>Edaphobacter</taxon>
    </lineage>
</organism>
<keyword evidence="2" id="KW-1185">Reference proteome</keyword>
<gene>
    <name evidence="1" type="ORF">BDD14_4377</name>
</gene>
<dbReference type="EMBL" id="SHKW01000001">
    <property type="protein sequence ID" value="RZU42781.1"/>
    <property type="molecule type" value="Genomic_DNA"/>
</dbReference>
<dbReference type="OrthoDB" id="128879at2"/>
<dbReference type="Proteomes" id="UP000292958">
    <property type="component" value="Unassembled WGS sequence"/>
</dbReference>
<proteinExistence type="predicted"/>
<dbReference type="InterPro" id="IPR031876">
    <property type="entry name" value="DUF4760"/>
</dbReference>
<sequence>MATASDAELILKLYEMRREETLRRSRRFMVFDFQPKTLEELRAVSRDVGSQHNAAWRQVLGYWEMAASLVLRGALDPDLFLDSNGEGILIYAKFHHFHAETEKQSGHPFMRHTAALIERFPEAARLHEGFQRSLGLTKG</sequence>
<dbReference type="Pfam" id="PF15956">
    <property type="entry name" value="DUF4760"/>
    <property type="match status" value="1"/>
</dbReference>
<accession>A0A4Q7YZR4</accession>
<reference evidence="1 2" key="1">
    <citation type="submission" date="2019-02" db="EMBL/GenBank/DDBJ databases">
        <title>Genomic Encyclopedia of Archaeal and Bacterial Type Strains, Phase II (KMG-II): from individual species to whole genera.</title>
        <authorList>
            <person name="Goeker M."/>
        </authorList>
    </citation>
    <scope>NUCLEOTIDE SEQUENCE [LARGE SCALE GENOMIC DNA]</scope>
    <source>
        <strain evidence="1 2">DSM 18101</strain>
    </source>
</reference>
<dbReference type="RefSeq" id="WP_130420841.1">
    <property type="nucleotide sequence ID" value="NZ_SHKW01000001.1"/>
</dbReference>
<name>A0A4Q7YZR4_9BACT</name>
<protein>
    <submittedName>
        <fullName evidence="1">Uncharacterized protein</fullName>
    </submittedName>
</protein>
<comment type="caution">
    <text evidence="1">The sequence shown here is derived from an EMBL/GenBank/DDBJ whole genome shotgun (WGS) entry which is preliminary data.</text>
</comment>
<dbReference type="AlphaFoldDB" id="A0A4Q7YZR4"/>
<evidence type="ECO:0000313" key="1">
    <source>
        <dbReference type="EMBL" id="RZU42781.1"/>
    </source>
</evidence>